<sequence>MIQQAILSDLIIRPIPILIGSFNFLDIYLVGCGGTGSFLAPSLVRLVLELQQGGCDVRLTFVDHDHVSDRNIPRQNFCPGDLGGYKAALLASRYGIAFGVEIAAIVEPFNYQLVDRPRWHSQTILIGCVDNSPARSELSTVLSSLAQYNRQIWYLDCGNHGEGIAAGQVLLGSTNNFDLQAAFNDLENPSFCVSLPAPGLQHPELLENHPEDGMDEHLSCTQIAERNKQALFINQRVAVEAVEMINRLINQRSLNRFATYFNCEWGSARSEYITVANLKKFSAFSDLQLKSN</sequence>
<geneLocation type="plasmid" evidence="2 3">
    <name>Cy782202</name>
</geneLocation>
<keyword evidence="2" id="KW-0614">Plasmid</keyword>
<dbReference type="InterPro" id="IPR035985">
    <property type="entry name" value="Ubiquitin-activating_enz"/>
</dbReference>
<evidence type="ECO:0000259" key="1">
    <source>
        <dbReference type="Pfam" id="PF00899"/>
    </source>
</evidence>
<reference evidence="3" key="1">
    <citation type="journal article" date="2011" name="MBio">
        <title>Novel metabolic attributes of the genus Cyanothece, comprising a group of unicellular nitrogen-fixing Cyanobacteria.</title>
        <authorList>
            <person name="Bandyopadhyay A."/>
            <person name="Elvitigala T."/>
            <person name="Welsh E."/>
            <person name="Stockel J."/>
            <person name="Liberton M."/>
            <person name="Min H."/>
            <person name="Sherman L.A."/>
            <person name="Pakrasi H.B."/>
        </authorList>
    </citation>
    <scope>NUCLEOTIDE SEQUENCE [LARGE SCALE GENOMIC DNA]</scope>
    <source>
        <strain evidence="3">PCC 7822</strain>
        <plasmid evidence="3">Cy782202</plasmid>
    </source>
</reference>
<dbReference type="Proteomes" id="UP000008206">
    <property type="component" value="Plasmid Cy782202"/>
</dbReference>
<dbReference type="OrthoDB" id="419633at2"/>
<organism evidence="2 3">
    <name type="scientific">Gloeothece verrucosa (strain PCC 7822)</name>
    <name type="common">Cyanothece sp. (strain PCC 7822)</name>
    <dbReference type="NCBI Taxonomy" id="497965"/>
    <lineage>
        <taxon>Bacteria</taxon>
        <taxon>Bacillati</taxon>
        <taxon>Cyanobacteriota</taxon>
        <taxon>Cyanophyceae</taxon>
        <taxon>Oscillatoriophycideae</taxon>
        <taxon>Chroococcales</taxon>
        <taxon>Aphanothecaceae</taxon>
        <taxon>Gloeothece</taxon>
        <taxon>Gloeothece verrucosa</taxon>
    </lineage>
</organism>
<gene>
    <name evidence="2" type="ordered locus">Cyan7822_6339</name>
</gene>
<dbReference type="RefSeq" id="WP_013334878.1">
    <property type="nucleotide sequence ID" value="NC_014534.1"/>
</dbReference>
<keyword evidence="3" id="KW-1185">Reference proteome</keyword>
<accession>E0UMF0</accession>
<dbReference type="Gene3D" id="3.40.50.720">
    <property type="entry name" value="NAD(P)-binding Rossmann-like Domain"/>
    <property type="match status" value="1"/>
</dbReference>
<dbReference type="HOGENOM" id="CLU_070016_0_0_3"/>
<dbReference type="EMBL" id="CP002200">
    <property type="protein sequence ID" value="ADN18130.1"/>
    <property type="molecule type" value="Genomic_DNA"/>
</dbReference>
<name>E0UMF0_GLOV7</name>
<feature type="domain" description="THIF-type NAD/FAD binding fold" evidence="1">
    <location>
        <begin position="26"/>
        <end position="139"/>
    </location>
</feature>
<dbReference type="AlphaFoldDB" id="E0UMF0"/>
<evidence type="ECO:0000313" key="2">
    <source>
        <dbReference type="EMBL" id="ADN18130.1"/>
    </source>
</evidence>
<dbReference type="InterPro" id="IPR000594">
    <property type="entry name" value="ThiF_NAD_FAD-bd"/>
</dbReference>
<dbReference type="GO" id="GO:0008641">
    <property type="term" value="F:ubiquitin-like modifier activating enzyme activity"/>
    <property type="evidence" value="ECO:0007669"/>
    <property type="project" value="InterPro"/>
</dbReference>
<proteinExistence type="predicted"/>
<dbReference type="SUPFAM" id="SSF69572">
    <property type="entry name" value="Activating enzymes of the ubiquitin-like proteins"/>
    <property type="match status" value="1"/>
</dbReference>
<dbReference type="KEGG" id="cyj:Cyan7822_6339"/>
<dbReference type="Pfam" id="PF00899">
    <property type="entry name" value="ThiF"/>
    <property type="match status" value="1"/>
</dbReference>
<protein>
    <submittedName>
        <fullName evidence="2">UBA/THIF-type NAD/FAD binding protein</fullName>
    </submittedName>
</protein>
<evidence type="ECO:0000313" key="3">
    <source>
        <dbReference type="Proteomes" id="UP000008206"/>
    </source>
</evidence>